<feature type="region of interest" description="Disordered" evidence="7">
    <location>
        <begin position="60"/>
        <end position="150"/>
    </location>
</feature>
<evidence type="ECO:0000256" key="4">
    <source>
        <dbReference type="ARBA" id="ARBA00022833"/>
    </source>
</evidence>
<evidence type="ECO:0000256" key="6">
    <source>
        <dbReference type="ARBA" id="ARBA00048348"/>
    </source>
</evidence>
<dbReference type="InterPro" id="IPR023561">
    <property type="entry name" value="Carbonic_anhydrase_a-class"/>
</dbReference>
<dbReference type="InterPro" id="IPR001148">
    <property type="entry name" value="CA_dom"/>
</dbReference>
<sequence length="499" mass="54041">MDLLHHKLLKFVLLLGVVAKVAAVENLHSETWTASYAPLSKSSGEMTMYKKRMGMVKMSSYASGKGNQGSKSGKGGSESLKGADMKHHHTMDETKKTGVSVKVSSSARSKIYPEKKSMDPSKSLKSSKKMISTKESMKKVSLSSKKSTAKSAMKMKMMMNGKGKGKGKGKGVPALPSFVPSVVPSAPPLTENPTSAPTYEPTTAAPTTTAPTASPTMSPTLPEEPPLFCFDPDNEVCGPPVWPEIPTPEENECGGRRQSPIQFESSDPCEPVEYIFNSGTCTYGELEYAMNNHQIAFIYPDSCTPPSVHVGDLTYAAESWSFSLGTGHQIDDDPTFGAVEIFHSLVEGDSFAEPFKIIGLGIVRGASDSFIDRVINGFVGDFFQTAEDCNRSREPTFEGTSAPNEIANPYVMLPENPSFYQYLGSRTKPPCQEDVFWSFLSDYTTIDDSEADTISRLILDWINPESCRFGTAADPETGSTTRPPITPGRRPISFAGACA</sequence>
<comment type="similarity">
    <text evidence="1">Belongs to the alpha-carbonic anhydrase family.</text>
</comment>
<proteinExistence type="inferred from homology"/>
<accession>A0A7S3L3S2</accession>
<dbReference type="PANTHER" id="PTHR18952">
    <property type="entry name" value="CARBONIC ANHYDRASE"/>
    <property type="match status" value="1"/>
</dbReference>
<feature type="compositionally biased region" description="Low complexity" evidence="7">
    <location>
        <begin position="477"/>
        <end position="490"/>
    </location>
</feature>
<dbReference type="GO" id="GO:0004089">
    <property type="term" value="F:carbonate dehydratase activity"/>
    <property type="evidence" value="ECO:0007669"/>
    <property type="project" value="UniProtKB-EC"/>
</dbReference>
<feature type="compositionally biased region" description="Low complexity" evidence="7">
    <location>
        <begin position="97"/>
        <end position="106"/>
    </location>
</feature>
<dbReference type="PANTHER" id="PTHR18952:SF265">
    <property type="entry name" value="CARBONIC ANHYDRASE"/>
    <property type="match status" value="1"/>
</dbReference>
<organism evidence="10">
    <name type="scientific">Amphora coffeiformis</name>
    <dbReference type="NCBI Taxonomy" id="265554"/>
    <lineage>
        <taxon>Eukaryota</taxon>
        <taxon>Sar</taxon>
        <taxon>Stramenopiles</taxon>
        <taxon>Ochrophyta</taxon>
        <taxon>Bacillariophyta</taxon>
        <taxon>Bacillariophyceae</taxon>
        <taxon>Bacillariophycidae</taxon>
        <taxon>Thalassiophysales</taxon>
        <taxon>Catenulaceae</taxon>
        <taxon>Amphora</taxon>
    </lineage>
</organism>
<dbReference type="Pfam" id="PF00194">
    <property type="entry name" value="Carb_anhydrase"/>
    <property type="match status" value="1"/>
</dbReference>
<feature type="chain" id="PRO_5030624489" description="carbonic anhydrase" evidence="8">
    <location>
        <begin position="24"/>
        <end position="499"/>
    </location>
</feature>
<dbReference type="SUPFAM" id="SSF51069">
    <property type="entry name" value="Carbonic anhydrase"/>
    <property type="match status" value="1"/>
</dbReference>
<dbReference type="EC" id="4.2.1.1" evidence="2"/>
<feature type="compositionally biased region" description="Low complexity" evidence="7">
    <location>
        <begin position="193"/>
        <end position="221"/>
    </location>
</feature>
<evidence type="ECO:0000313" key="10">
    <source>
        <dbReference type="EMBL" id="CAE0405948.1"/>
    </source>
</evidence>
<feature type="domain" description="Alpha-carbonic anhydrase" evidence="9">
    <location>
        <begin position="226"/>
        <end position="499"/>
    </location>
</feature>
<gene>
    <name evidence="10" type="ORF">ACOF00016_LOCUS3899</name>
</gene>
<feature type="region of interest" description="Disordered" evidence="7">
    <location>
        <begin position="183"/>
        <end position="224"/>
    </location>
</feature>
<feature type="signal peptide" evidence="8">
    <location>
        <begin position="1"/>
        <end position="23"/>
    </location>
</feature>
<keyword evidence="8" id="KW-0732">Signal</keyword>
<evidence type="ECO:0000256" key="7">
    <source>
        <dbReference type="SAM" id="MobiDB-lite"/>
    </source>
</evidence>
<dbReference type="GO" id="GO:0008270">
    <property type="term" value="F:zinc ion binding"/>
    <property type="evidence" value="ECO:0007669"/>
    <property type="project" value="InterPro"/>
</dbReference>
<feature type="compositionally biased region" description="Basic and acidic residues" evidence="7">
    <location>
        <begin position="81"/>
        <end position="96"/>
    </location>
</feature>
<keyword evidence="5" id="KW-0456">Lyase</keyword>
<evidence type="ECO:0000256" key="5">
    <source>
        <dbReference type="ARBA" id="ARBA00023239"/>
    </source>
</evidence>
<dbReference type="InterPro" id="IPR036398">
    <property type="entry name" value="CA_dom_sf"/>
</dbReference>
<dbReference type="AlphaFoldDB" id="A0A7S3L3S2"/>
<feature type="compositionally biased region" description="Low complexity" evidence="7">
    <location>
        <begin position="120"/>
        <end position="150"/>
    </location>
</feature>
<evidence type="ECO:0000256" key="8">
    <source>
        <dbReference type="SAM" id="SignalP"/>
    </source>
</evidence>
<keyword evidence="4" id="KW-0862">Zinc</keyword>
<reference evidence="10" key="1">
    <citation type="submission" date="2021-01" db="EMBL/GenBank/DDBJ databases">
        <authorList>
            <person name="Corre E."/>
            <person name="Pelletier E."/>
            <person name="Niang G."/>
            <person name="Scheremetjew M."/>
            <person name="Finn R."/>
            <person name="Kale V."/>
            <person name="Holt S."/>
            <person name="Cochrane G."/>
            <person name="Meng A."/>
            <person name="Brown T."/>
            <person name="Cohen L."/>
        </authorList>
    </citation>
    <scope>NUCLEOTIDE SEQUENCE</scope>
    <source>
        <strain evidence="10">CCMP127</strain>
    </source>
</reference>
<evidence type="ECO:0000256" key="3">
    <source>
        <dbReference type="ARBA" id="ARBA00022723"/>
    </source>
</evidence>
<evidence type="ECO:0000259" key="9">
    <source>
        <dbReference type="PROSITE" id="PS51144"/>
    </source>
</evidence>
<dbReference type="PROSITE" id="PS51144">
    <property type="entry name" value="ALPHA_CA_2"/>
    <property type="match status" value="1"/>
</dbReference>
<evidence type="ECO:0000256" key="2">
    <source>
        <dbReference type="ARBA" id="ARBA00012925"/>
    </source>
</evidence>
<name>A0A7S3L3S2_9STRA</name>
<feature type="compositionally biased region" description="Low complexity" evidence="7">
    <location>
        <begin position="63"/>
        <end position="80"/>
    </location>
</feature>
<dbReference type="EMBL" id="HBIM01004553">
    <property type="protein sequence ID" value="CAE0405948.1"/>
    <property type="molecule type" value="Transcribed_RNA"/>
</dbReference>
<protein>
    <recommendedName>
        <fullName evidence="2">carbonic anhydrase</fullName>
        <ecNumber evidence="2">4.2.1.1</ecNumber>
    </recommendedName>
</protein>
<feature type="region of interest" description="Disordered" evidence="7">
    <location>
        <begin position="470"/>
        <end position="490"/>
    </location>
</feature>
<keyword evidence="3" id="KW-0479">Metal-binding</keyword>
<dbReference type="SMART" id="SM01057">
    <property type="entry name" value="Carb_anhydrase"/>
    <property type="match status" value="1"/>
</dbReference>
<evidence type="ECO:0000256" key="1">
    <source>
        <dbReference type="ARBA" id="ARBA00010718"/>
    </source>
</evidence>
<comment type="catalytic activity">
    <reaction evidence="6">
        <text>hydrogencarbonate + H(+) = CO2 + H2O</text>
        <dbReference type="Rhea" id="RHEA:10748"/>
        <dbReference type="ChEBI" id="CHEBI:15377"/>
        <dbReference type="ChEBI" id="CHEBI:15378"/>
        <dbReference type="ChEBI" id="CHEBI:16526"/>
        <dbReference type="ChEBI" id="CHEBI:17544"/>
        <dbReference type="EC" id="4.2.1.1"/>
    </reaction>
</comment>
<dbReference type="Gene3D" id="3.10.200.10">
    <property type="entry name" value="Alpha carbonic anhydrase"/>
    <property type="match status" value="1"/>
</dbReference>